<dbReference type="AlphaFoldDB" id="A0A1F5YZM6"/>
<proteinExistence type="inferred from homology"/>
<name>A0A1F5YZM6_9BACT</name>
<dbReference type="InterPro" id="IPR002150">
    <property type="entry name" value="Ribosomal_bL31"/>
</dbReference>
<dbReference type="PANTHER" id="PTHR33280:SF1">
    <property type="entry name" value="LARGE RIBOSOMAL SUBUNIT PROTEIN BL31C"/>
    <property type="match status" value="1"/>
</dbReference>
<dbReference type="NCBIfam" id="NF000612">
    <property type="entry name" value="PRK00019.1"/>
    <property type="match status" value="1"/>
</dbReference>
<keyword evidence="2 3" id="KW-0687">Ribonucleoprotein</keyword>
<dbReference type="SUPFAM" id="SSF143800">
    <property type="entry name" value="L28p-like"/>
    <property type="match status" value="1"/>
</dbReference>
<dbReference type="NCBIfam" id="TIGR00105">
    <property type="entry name" value="L31"/>
    <property type="match status" value="1"/>
</dbReference>
<evidence type="ECO:0000256" key="2">
    <source>
        <dbReference type="ARBA" id="ARBA00023274"/>
    </source>
</evidence>
<dbReference type="Pfam" id="PF01197">
    <property type="entry name" value="Ribosomal_L31"/>
    <property type="match status" value="1"/>
</dbReference>
<organism evidence="4 5">
    <name type="scientific">Candidatus Gottesmanbacteria bacterium RIFCSPHIGHO2_01_FULL_42_12</name>
    <dbReference type="NCBI Taxonomy" id="1798377"/>
    <lineage>
        <taxon>Bacteria</taxon>
        <taxon>Candidatus Gottesmaniibacteriota</taxon>
    </lineage>
</organism>
<dbReference type="GO" id="GO:0006412">
    <property type="term" value="P:translation"/>
    <property type="evidence" value="ECO:0007669"/>
    <property type="project" value="InterPro"/>
</dbReference>
<dbReference type="GO" id="GO:0003735">
    <property type="term" value="F:structural constituent of ribosome"/>
    <property type="evidence" value="ECO:0007669"/>
    <property type="project" value="InterPro"/>
</dbReference>
<dbReference type="GO" id="GO:1990904">
    <property type="term" value="C:ribonucleoprotein complex"/>
    <property type="evidence" value="ECO:0007669"/>
    <property type="project" value="UniProtKB-KW"/>
</dbReference>
<dbReference type="Gene3D" id="4.10.830.30">
    <property type="entry name" value="Ribosomal protein L31"/>
    <property type="match status" value="1"/>
</dbReference>
<protein>
    <recommendedName>
        <fullName evidence="3">50S ribosomal protein L31</fullName>
    </recommendedName>
</protein>
<comment type="similarity">
    <text evidence="3">Belongs to the bacterial ribosomal protein bL31 family.</text>
</comment>
<evidence type="ECO:0000256" key="3">
    <source>
        <dbReference type="RuleBase" id="RU000564"/>
    </source>
</evidence>
<keyword evidence="1 3" id="KW-0689">Ribosomal protein</keyword>
<accession>A0A1F5YZM6</accession>
<dbReference type="PROSITE" id="PS51257">
    <property type="entry name" value="PROKAR_LIPOPROTEIN"/>
    <property type="match status" value="1"/>
</dbReference>
<dbReference type="InterPro" id="IPR034704">
    <property type="entry name" value="Ribosomal_bL28/bL31-like_sf"/>
</dbReference>
<dbReference type="PANTHER" id="PTHR33280">
    <property type="entry name" value="50S RIBOSOMAL PROTEIN L31, CHLOROPLASTIC"/>
    <property type="match status" value="1"/>
</dbReference>
<evidence type="ECO:0000256" key="1">
    <source>
        <dbReference type="ARBA" id="ARBA00022980"/>
    </source>
</evidence>
<dbReference type="Proteomes" id="UP000178681">
    <property type="component" value="Unassembled WGS sequence"/>
</dbReference>
<reference evidence="4 5" key="1">
    <citation type="journal article" date="2016" name="Nat. Commun.">
        <title>Thousands of microbial genomes shed light on interconnected biogeochemical processes in an aquifer system.</title>
        <authorList>
            <person name="Anantharaman K."/>
            <person name="Brown C.T."/>
            <person name="Hug L.A."/>
            <person name="Sharon I."/>
            <person name="Castelle C.J."/>
            <person name="Probst A.J."/>
            <person name="Thomas B.C."/>
            <person name="Singh A."/>
            <person name="Wilkins M.J."/>
            <person name="Karaoz U."/>
            <person name="Brodie E.L."/>
            <person name="Williams K.H."/>
            <person name="Hubbard S.S."/>
            <person name="Banfield J.F."/>
        </authorList>
    </citation>
    <scope>NUCLEOTIDE SEQUENCE [LARGE SCALE GENOMIC DNA]</scope>
</reference>
<dbReference type="InterPro" id="IPR042105">
    <property type="entry name" value="Ribosomal_bL31_sf"/>
</dbReference>
<gene>
    <name evidence="4" type="ORF">A2872_04495</name>
</gene>
<evidence type="ECO:0000313" key="5">
    <source>
        <dbReference type="Proteomes" id="UP000178681"/>
    </source>
</evidence>
<dbReference type="EMBL" id="MFJG01000031">
    <property type="protein sequence ID" value="OGG05648.1"/>
    <property type="molecule type" value="Genomic_DNA"/>
</dbReference>
<dbReference type="GO" id="GO:0005840">
    <property type="term" value="C:ribosome"/>
    <property type="evidence" value="ECO:0007669"/>
    <property type="project" value="UniProtKB-KW"/>
</dbReference>
<evidence type="ECO:0000313" key="4">
    <source>
        <dbReference type="EMBL" id="OGG05648.1"/>
    </source>
</evidence>
<comment type="caution">
    <text evidence="4">The sequence shown here is derived from an EMBL/GenBank/DDBJ whole genome shotgun (WGS) entry which is preliminary data.</text>
</comment>
<dbReference type="STRING" id="1798377.A2872_04495"/>
<sequence>MKATIHPTYHPNAQVTCACGNIFTVGSTKPTIHVDLCYQCHPFYTGVQKFADTEGTIQKFEKKRTVAAAKQAVVKAKKAEKAKEEFRPKTLREMLMSQNS</sequence>
<dbReference type="PRINTS" id="PR01249">
    <property type="entry name" value="RIBOSOMALL31"/>
</dbReference>